<evidence type="ECO:0000256" key="3">
    <source>
        <dbReference type="ARBA" id="ARBA00022840"/>
    </source>
</evidence>
<dbReference type="Pfam" id="PF00582">
    <property type="entry name" value="Usp"/>
    <property type="match status" value="1"/>
</dbReference>
<organism evidence="6">
    <name type="scientific">uncultured delta proteobacterium</name>
    <dbReference type="NCBI Taxonomy" id="34034"/>
    <lineage>
        <taxon>Bacteria</taxon>
        <taxon>Deltaproteobacteria</taxon>
        <taxon>environmental samples</taxon>
    </lineage>
</organism>
<dbReference type="CDD" id="cd00293">
    <property type="entry name" value="USP-like"/>
    <property type="match status" value="1"/>
</dbReference>
<dbReference type="Gene3D" id="3.40.50.620">
    <property type="entry name" value="HUPs"/>
    <property type="match status" value="1"/>
</dbReference>
<dbReference type="InterPro" id="IPR006016">
    <property type="entry name" value="UspA"/>
</dbReference>
<evidence type="ECO:0000259" key="5">
    <source>
        <dbReference type="Pfam" id="PF00582"/>
    </source>
</evidence>
<evidence type="ECO:0000256" key="2">
    <source>
        <dbReference type="ARBA" id="ARBA00022741"/>
    </source>
</evidence>
<dbReference type="SUPFAM" id="SSF52402">
    <property type="entry name" value="Adenine nucleotide alpha hydrolases-like"/>
    <property type="match status" value="1"/>
</dbReference>
<dbReference type="GO" id="GO:0005737">
    <property type="term" value="C:cytoplasm"/>
    <property type="evidence" value="ECO:0007669"/>
    <property type="project" value="UniProtKB-SubCell"/>
</dbReference>
<dbReference type="AlphaFoldDB" id="A0A212JU61"/>
<dbReference type="EMBL" id="FLUQ01000002">
    <property type="protein sequence ID" value="SBW02888.1"/>
    <property type="molecule type" value="Genomic_DNA"/>
</dbReference>
<dbReference type="PANTHER" id="PTHR46268">
    <property type="entry name" value="STRESS RESPONSE PROTEIN NHAX"/>
    <property type="match status" value="1"/>
</dbReference>
<comment type="similarity">
    <text evidence="1 4">Belongs to the universal stress protein A family.</text>
</comment>
<feature type="domain" description="UspA" evidence="5">
    <location>
        <begin position="4"/>
        <end position="142"/>
    </location>
</feature>
<dbReference type="PANTHER" id="PTHR46268:SF27">
    <property type="entry name" value="UNIVERSAL STRESS PROTEIN RV2623"/>
    <property type="match status" value="1"/>
</dbReference>
<dbReference type="PRINTS" id="PR01438">
    <property type="entry name" value="UNVRSLSTRESS"/>
</dbReference>
<protein>
    <recommendedName>
        <fullName evidence="4">Universal stress protein</fullName>
    </recommendedName>
</protein>
<name>A0A212JU61_9DELT</name>
<accession>A0A212JU61</accession>
<keyword evidence="2" id="KW-0547">Nucleotide-binding</keyword>
<proteinExistence type="inferred from homology"/>
<evidence type="ECO:0000256" key="1">
    <source>
        <dbReference type="ARBA" id="ARBA00008791"/>
    </source>
</evidence>
<dbReference type="PIRSF" id="PIRSF006276">
    <property type="entry name" value="UspA"/>
    <property type="match status" value="1"/>
</dbReference>
<dbReference type="InterPro" id="IPR006015">
    <property type="entry name" value="Universal_stress_UspA"/>
</dbReference>
<keyword evidence="4" id="KW-0963">Cytoplasm</keyword>
<evidence type="ECO:0000313" key="6">
    <source>
        <dbReference type="EMBL" id="SBW02888.1"/>
    </source>
</evidence>
<evidence type="ECO:0000256" key="4">
    <source>
        <dbReference type="PIRNR" id="PIRNR006276"/>
    </source>
</evidence>
<dbReference type="InterPro" id="IPR014729">
    <property type="entry name" value="Rossmann-like_a/b/a_fold"/>
</dbReference>
<keyword evidence="3" id="KW-0067">ATP-binding</keyword>
<comment type="subcellular location">
    <subcellularLocation>
        <location evidence="4">Cytoplasm</location>
    </subcellularLocation>
</comment>
<reference evidence="6" key="1">
    <citation type="submission" date="2016-04" db="EMBL/GenBank/DDBJ databases">
        <authorList>
            <person name="Evans L.H."/>
            <person name="Alamgir A."/>
            <person name="Owens N."/>
            <person name="Weber N.D."/>
            <person name="Virtaneva K."/>
            <person name="Barbian K."/>
            <person name="Babar A."/>
            <person name="Rosenke K."/>
        </authorList>
    </citation>
    <scope>NUCLEOTIDE SEQUENCE</scope>
    <source>
        <strain evidence="6">86</strain>
    </source>
</reference>
<gene>
    <name evidence="6" type="ORF">KL86DPRO_20050</name>
</gene>
<sequence>MKPIKKIICPVDVYDFQPEAAEYALTLANALEAKILVVYVLEPVPPRYIEGYAFRIEAEEKKMLQNAETKMAEVMSHFCSICQDKGEVVVGYAADKILEIAKDRDGDIIVMASHCRSLVCRAVHGSVTNQVLANSNIPVLVVYPEEK</sequence>
<dbReference type="GO" id="GO:0005524">
    <property type="term" value="F:ATP binding"/>
    <property type="evidence" value="ECO:0007669"/>
    <property type="project" value="UniProtKB-KW"/>
</dbReference>